<gene>
    <name evidence="2" type="ORF">GCM10023094_14470</name>
</gene>
<dbReference type="Gene3D" id="1.20.90.10">
    <property type="entry name" value="Phospholipase A2 domain"/>
    <property type="match status" value="1"/>
</dbReference>
<evidence type="ECO:0008006" key="4">
    <source>
        <dbReference type="Google" id="ProtNLM"/>
    </source>
</evidence>
<keyword evidence="1" id="KW-1133">Transmembrane helix</keyword>
<evidence type="ECO:0000256" key="1">
    <source>
        <dbReference type="SAM" id="Phobius"/>
    </source>
</evidence>
<protein>
    <recommendedName>
        <fullName evidence="4">Phospholipase A2-like protein</fullName>
    </recommendedName>
</protein>
<accession>A0ABP8NZJ5</accession>
<dbReference type="InterPro" id="IPR036444">
    <property type="entry name" value="PLipase_A2_dom_sf"/>
</dbReference>
<sequence length="232" mass="23741">MQAIPSVDGMRKTTWTALAVGGAIALTAALAPHPAGATARPAQGTAAHQARASAAHAIETVTSTDPASAAAAAMPADFDAVMGYRPVQLDGMLVDPNGDCSSPVPLPAEFDTACKGHDLGYDLLRYADLAGAPLGPWARRSLDRQLDERMHAACTSRPNDESRSSCYLMANVAAAAVNSNSWRQRFDAPRPEPIGAYAAAGGAGLLLISGAAVVSRRRRSPAATAAATAVPA</sequence>
<keyword evidence="1" id="KW-0472">Membrane</keyword>
<proteinExistence type="predicted"/>
<reference evidence="3" key="1">
    <citation type="journal article" date="2019" name="Int. J. Syst. Evol. Microbiol.">
        <title>The Global Catalogue of Microorganisms (GCM) 10K type strain sequencing project: providing services to taxonomists for standard genome sequencing and annotation.</title>
        <authorList>
            <consortium name="The Broad Institute Genomics Platform"/>
            <consortium name="The Broad Institute Genome Sequencing Center for Infectious Disease"/>
            <person name="Wu L."/>
            <person name="Ma J."/>
        </authorList>
    </citation>
    <scope>NUCLEOTIDE SEQUENCE [LARGE SCALE GENOMIC DNA]</scope>
    <source>
        <strain evidence="3">JCM 32206</strain>
    </source>
</reference>
<dbReference type="EMBL" id="BAABFB010000029">
    <property type="protein sequence ID" value="GAA4475923.1"/>
    <property type="molecule type" value="Genomic_DNA"/>
</dbReference>
<dbReference type="Proteomes" id="UP001501183">
    <property type="component" value="Unassembled WGS sequence"/>
</dbReference>
<evidence type="ECO:0000313" key="2">
    <source>
        <dbReference type="EMBL" id="GAA4475923.1"/>
    </source>
</evidence>
<comment type="caution">
    <text evidence="2">The sequence shown here is derived from an EMBL/GenBank/DDBJ whole genome shotgun (WGS) entry which is preliminary data.</text>
</comment>
<keyword evidence="3" id="KW-1185">Reference proteome</keyword>
<dbReference type="SUPFAM" id="SSF48619">
    <property type="entry name" value="Phospholipase A2, PLA2"/>
    <property type="match status" value="1"/>
</dbReference>
<evidence type="ECO:0000313" key="3">
    <source>
        <dbReference type="Proteomes" id="UP001501183"/>
    </source>
</evidence>
<name>A0ABP8NZJ5_9NOCA</name>
<keyword evidence="1" id="KW-0812">Transmembrane</keyword>
<feature type="transmembrane region" description="Helical" evidence="1">
    <location>
        <begin position="194"/>
        <end position="214"/>
    </location>
</feature>
<organism evidence="2 3">
    <name type="scientific">Rhodococcus olei</name>
    <dbReference type="NCBI Taxonomy" id="2161675"/>
    <lineage>
        <taxon>Bacteria</taxon>
        <taxon>Bacillati</taxon>
        <taxon>Actinomycetota</taxon>
        <taxon>Actinomycetes</taxon>
        <taxon>Mycobacteriales</taxon>
        <taxon>Nocardiaceae</taxon>
        <taxon>Rhodococcus</taxon>
    </lineage>
</organism>